<keyword evidence="2" id="KW-0808">Transferase</keyword>
<dbReference type="RefSeq" id="WP_382420929.1">
    <property type="nucleotide sequence ID" value="NZ_JBHSCW010000001.1"/>
</dbReference>
<feature type="domain" description="N-acetyltransferase" evidence="1">
    <location>
        <begin position="1"/>
        <end position="147"/>
    </location>
</feature>
<dbReference type="Gene3D" id="3.40.630.30">
    <property type="match status" value="1"/>
</dbReference>
<comment type="caution">
    <text evidence="2">The sequence shown here is derived from an EMBL/GenBank/DDBJ whole genome shotgun (WGS) entry which is preliminary data.</text>
</comment>
<dbReference type="InterPro" id="IPR000182">
    <property type="entry name" value="GNAT_dom"/>
</dbReference>
<evidence type="ECO:0000313" key="3">
    <source>
        <dbReference type="Proteomes" id="UP001595799"/>
    </source>
</evidence>
<gene>
    <name evidence="2" type="ORF">ACFOW6_03455</name>
</gene>
<reference evidence="3" key="1">
    <citation type="journal article" date="2019" name="Int. J. Syst. Evol. Microbiol.">
        <title>The Global Catalogue of Microorganisms (GCM) 10K type strain sequencing project: providing services to taxonomists for standard genome sequencing and annotation.</title>
        <authorList>
            <consortium name="The Broad Institute Genomics Platform"/>
            <consortium name="The Broad Institute Genome Sequencing Center for Infectious Disease"/>
            <person name="Wu L."/>
            <person name="Ma J."/>
        </authorList>
    </citation>
    <scope>NUCLEOTIDE SEQUENCE [LARGE SCALE GENOMIC DNA]</scope>
    <source>
        <strain evidence="3">CECT 8472</strain>
    </source>
</reference>
<dbReference type="Proteomes" id="UP001595799">
    <property type="component" value="Unassembled WGS sequence"/>
</dbReference>
<dbReference type="EMBL" id="JBHSCW010000001">
    <property type="protein sequence ID" value="MFC4350596.1"/>
    <property type="molecule type" value="Genomic_DNA"/>
</dbReference>
<dbReference type="Pfam" id="PF00583">
    <property type="entry name" value="Acetyltransf_1"/>
    <property type="match status" value="1"/>
</dbReference>
<keyword evidence="3" id="KW-1185">Reference proteome</keyword>
<name>A0ABV8UIW2_9PROT</name>
<proteinExistence type="predicted"/>
<dbReference type="CDD" id="cd04301">
    <property type="entry name" value="NAT_SF"/>
    <property type="match status" value="1"/>
</dbReference>
<dbReference type="GO" id="GO:0016746">
    <property type="term" value="F:acyltransferase activity"/>
    <property type="evidence" value="ECO:0007669"/>
    <property type="project" value="UniProtKB-KW"/>
</dbReference>
<evidence type="ECO:0000259" key="1">
    <source>
        <dbReference type="PROSITE" id="PS51186"/>
    </source>
</evidence>
<sequence length="177" mass="19087">MPERPVDGPLIDPLLDRTFGHDRHGKTVYRLREGIRPVTALSFVAVHEDDSLLASIRYWPIRIADHPAILLGPLAVEPAQQGRGIGKGLVYHSLTEARKQGHSACVVVGDPAYYEPFGFQSAVSYGLILPGPVDPPRFQVLELKPGALDGVQGLIGREESAALPGEERAAAGVRQVS</sequence>
<dbReference type="EC" id="2.3.-.-" evidence="2"/>
<accession>A0ABV8UIW2</accession>
<dbReference type="InterPro" id="IPR016181">
    <property type="entry name" value="Acyl_CoA_acyltransferase"/>
</dbReference>
<dbReference type="PROSITE" id="PS51186">
    <property type="entry name" value="GNAT"/>
    <property type="match status" value="1"/>
</dbReference>
<keyword evidence="2" id="KW-0012">Acyltransferase</keyword>
<evidence type="ECO:0000313" key="2">
    <source>
        <dbReference type="EMBL" id="MFC4350596.1"/>
    </source>
</evidence>
<dbReference type="SUPFAM" id="SSF55729">
    <property type="entry name" value="Acyl-CoA N-acyltransferases (Nat)"/>
    <property type="match status" value="1"/>
</dbReference>
<protein>
    <submittedName>
        <fullName evidence="2">GNAT family N-acetyltransferase</fullName>
        <ecNumber evidence="2">2.3.-.-</ecNumber>
    </submittedName>
</protein>
<organism evidence="2 3">
    <name type="scientific">Fodinicurvata halophila</name>
    <dbReference type="NCBI Taxonomy" id="1419723"/>
    <lineage>
        <taxon>Bacteria</taxon>
        <taxon>Pseudomonadati</taxon>
        <taxon>Pseudomonadota</taxon>
        <taxon>Alphaproteobacteria</taxon>
        <taxon>Rhodospirillales</taxon>
        <taxon>Rhodovibrionaceae</taxon>
        <taxon>Fodinicurvata</taxon>
    </lineage>
</organism>